<dbReference type="InterPro" id="IPR000387">
    <property type="entry name" value="Tyr_Pase_dom"/>
</dbReference>
<dbReference type="Gene3D" id="3.90.190.10">
    <property type="entry name" value="Protein tyrosine phosphatase superfamily"/>
    <property type="match status" value="1"/>
</dbReference>
<evidence type="ECO:0000259" key="3">
    <source>
        <dbReference type="PROSITE" id="PS50056"/>
    </source>
</evidence>
<comment type="caution">
    <text evidence="4">The sequence shown here is derived from an EMBL/GenBank/DDBJ whole genome shotgun (WGS) entry which is preliminary data.</text>
</comment>
<evidence type="ECO:0000313" key="5">
    <source>
        <dbReference type="Proteomes" id="UP000565572"/>
    </source>
</evidence>
<dbReference type="PANTHER" id="PTHR31126:SF1">
    <property type="entry name" value="TYROSINE SPECIFIC PROTEIN PHOSPHATASES DOMAIN-CONTAINING PROTEIN"/>
    <property type="match status" value="1"/>
</dbReference>
<comment type="similarity">
    <text evidence="1">Belongs to the protein-tyrosine phosphatase family.</text>
</comment>
<gene>
    <name evidence="4" type="ORF">FHX39_003976</name>
</gene>
<name>A0A7W5JZ43_9ACTN</name>
<evidence type="ECO:0000256" key="1">
    <source>
        <dbReference type="ARBA" id="ARBA00009580"/>
    </source>
</evidence>
<keyword evidence="5" id="KW-1185">Reference proteome</keyword>
<proteinExistence type="inferred from homology"/>
<dbReference type="Proteomes" id="UP000565572">
    <property type="component" value="Unassembled WGS sequence"/>
</dbReference>
<dbReference type="SUPFAM" id="SSF52799">
    <property type="entry name" value="(Phosphotyrosine protein) phosphatases II"/>
    <property type="match status" value="1"/>
</dbReference>
<dbReference type="PANTHER" id="PTHR31126">
    <property type="entry name" value="TYROSINE-PROTEIN PHOSPHATASE"/>
    <property type="match status" value="1"/>
</dbReference>
<evidence type="ECO:0000256" key="2">
    <source>
        <dbReference type="SAM" id="MobiDB-lite"/>
    </source>
</evidence>
<dbReference type="Pfam" id="PF13350">
    <property type="entry name" value="Y_phosphatase3"/>
    <property type="match status" value="1"/>
</dbReference>
<dbReference type="EMBL" id="JACHZG010000008">
    <property type="protein sequence ID" value="MBB3328979.1"/>
    <property type="molecule type" value="Genomic_DNA"/>
</dbReference>
<reference evidence="4 5" key="1">
    <citation type="submission" date="2020-08" db="EMBL/GenBank/DDBJ databases">
        <title>Sequencing the genomes of 1000 actinobacteria strains.</title>
        <authorList>
            <person name="Klenk H.-P."/>
        </authorList>
    </citation>
    <scope>NUCLEOTIDE SEQUENCE [LARGE SCALE GENOMIC DNA]</scope>
    <source>
        <strain evidence="4 5">DSM 11053</strain>
    </source>
</reference>
<organism evidence="4 5">
    <name type="scientific">Microlunatus antarcticus</name>
    <dbReference type="NCBI Taxonomy" id="53388"/>
    <lineage>
        <taxon>Bacteria</taxon>
        <taxon>Bacillati</taxon>
        <taxon>Actinomycetota</taxon>
        <taxon>Actinomycetes</taxon>
        <taxon>Propionibacteriales</taxon>
        <taxon>Propionibacteriaceae</taxon>
        <taxon>Microlunatus</taxon>
    </lineage>
</organism>
<dbReference type="AlphaFoldDB" id="A0A7W5JZ43"/>
<dbReference type="PROSITE" id="PS00383">
    <property type="entry name" value="TYR_PHOSPHATASE_1"/>
    <property type="match status" value="1"/>
</dbReference>
<feature type="domain" description="Tyrosine specific protein phosphatases" evidence="3">
    <location>
        <begin position="148"/>
        <end position="206"/>
    </location>
</feature>
<evidence type="ECO:0000313" key="4">
    <source>
        <dbReference type="EMBL" id="MBB3328979.1"/>
    </source>
</evidence>
<dbReference type="RefSeq" id="WP_183342430.1">
    <property type="nucleotide sequence ID" value="NZ_JACHZG010000008.1"/>
</dbReference>
<dbReference type="InterPro" id="IPR026893">
    <property type="entry name" value="Tyr/Ser_Pase_IphP-type"/>
</dbReference>
<dbReference type="InterPro" id="IPR016130">
    <property type="entry name" value="Tyr_Pase_AS"/>
</dbReference>
<accession>A0A7W5JZ43</accession>
<feature type="compositionally biased region" description="Acidic residues" evidence="2">
    <location>
        <begin position="98"/>
        <end position="107"/>
    </location>
</feature>
<protein>
    <submittedName>
        <fullName evidence="4">Protein tyrosine/serine phosphatase</fullName>
    </submittedName>
</protein>
<dbReference type="PROSITE" id="PS50056">
    <property type="entry name" value="TYR_PHOSPHATASE_2"/>
    <property type="match status" value="1"/>
</dbReference>
<dbReference type="InterPro" id="IPR029021">
    <property type="entry name" value="Prot-tyrosine_phosphatase-like"/>
</dbReference>
<feature type="region of interest" description="Disordered" evidence="2">
    <location>
        <begin position="90"/>
        <end position="115"/>
    </location>
</feature>
<sequence length="273" mass="29578">MPRWIELDELANLRDVGGVPTTDGGEIAPGRLLRSDNLQTLTDADVDALLALGVTDVVDLRSDYERDAEGPGPLTKTSVAHHPHSFFREWREGVGEDKSDDPDAAEAVEERPEAVPDEALPWVDLEPSVALENEVAGVYLSYVADRPDSVLAGLRHIAEADGAALVHCAAGKDRTGTLVALALLLAGADREAVIADYAASSERAQRILDRLLASDTYAENLRGRPLSSHLSRPETMRAFLEHVDATYGGVEPMLERLGWTGDDTARLRAKLRD</sequence>
<dbReference type="GO" id="GO:0004721">
    <property type="term" value="F:phosphoprotein phosphatase activity"/>
    <property type="evidence" value="ECO:0007669"/>
    <property type="project" value="InterPro"/>
</dbReference>